<feature type="region of interest" description="Disordered" evidence="11">
    <location>
        <begin position="341"/>
        <end position="372"/>
    </location>
</feature>
<evidence type="ECO:0000256" key="2">
    <source>
        <dbReference type="ARBA" id="ARBA00022517"/>
    </source>
</evidence>
<dbReference type="InterPro" id="IPR010914">
    <property type="entry name" value="RsgA_GTPase_dom"/>
</dbReference>
<comment type="caution">
    <text evidence="14">The sequence shown here is derived from an EMBL/GenBank/DDBJ whole genome shotgun (WGS) entry which is preliminary data.</text>
</comment>
<feature type="binding site" evidence="10">
    <location>
        <begin position="204"/>
        <end position="212"/>
    </location>
    <ligand>
        <name>GTP</name>
        <dbReference type="ChEBI" id="CHEBI:37565"/>
    </ligand>
</feature>
<keyword evidence="3 10" id="KW-0479">Metal-binding</keyword>
<dbReference type="HAMAP" id="MF_01820">
    <property type="entry name" value="GTPase_RsgA"/>
    <property type="match status" value="1"/>
</dbReference>
<comment type="subunit">
    <text evidence="10">Monomer. Associates with 30S ribosomal subunit, binds 16S rRNA.</text>
</comment>
<organism evidence="14 15">
    <name type="scientific">Streptomyces spiramenti</name>
    <dbReference type="NCBI Taxonomy" id="2720606"/>
    <lineage>
        <taxon>Bacteria</taxon>
        <taxon>Bacillati</taxon>
        <taxon>Actinomycetota</taxon>
        <taxon>Actinomycetes</taxon>
        <taxon>Kitasatosporales</taxon>
        <taxon>Streptomycetaceae</taxon>
        <taxon>Streptomyces</taxon>
    </lineage>
</organism>
<keyword evidence="2 10" id="KW-0690">Ribosome biogenesis</keyword>
<reference evidence="14 15" key="1">
    <citation type="submission" date="2020-03" db="EMBL/GenBank/DDBJ databases">
        <title>Draft genome of Streptomyces sp. ventii, isolated from the Axial Seamount in the Pacific Ocean, and resequencing of the two type strains Streptomyces lonarensis strain NCL 716 and Streptomyces bohaiensis strain 11A07.</title>
        <authorList>
            <person name="Loughran R.M."/>
            <person name="Pfannmuller K.M."/>
            <person name="Wasson B.J."/>
            <person name="Deadmond M.C."/>
            <person name="Paddock B.E."/>
            <person name="Koyack M.J."/>
            <person name="Gallegos D.A."/>
            <person name="Mitchell E.A."/>
            <person name="Ushijima B."/>
            <person name="Saw J.H."/>
            <person name="Mcphail K.L."/>
            <person name="Videau P."/>
        </authorList>
    </citation>
    <scope>NUCLEOTIDE SEQUENCE [LARGE SCALE GENOMIC DNA]</scope>
    <source>
        <strain evidence="15">5675061</strain>
    </source>
</reference>
<dbReference type="EMBL" id="JAAVJB010000007">
    <property type="protein sequence ID" value="NJP65095.1"/>
    <property type="molecule type" value="Genomic_DNA"/>
</dbReference>
<evidence type="ECO:0000256" key="6">
    <source>
        <dbReference type="ARBA" id="ARBA00022801"/>
    </source>
</evidence>
<comment type="function">
    <text evidence="10">One of several proteins that assist in the late maturation steps of the functional core of the 30S ribosomal subunit. Helps release RbfA from mature subunits. May play a role in the assembly of ribosomal proteins into the subunit. Circularly permuted GTPase that catalyzes slow GTP hydrolysis, GTPase activity is stimulated by the 30S ribosomal subunit.</text>
</comment>
<feature type="binding site" evidence="10">
    <location>
        <begin position="153"/>
        <end position="156"/>
    </location>
    <ligand>
        <name>GTP</name>
        <dbReference type="ChEBI" id="CHEBI:37565"/>
    </ligand>
</feature>
<evidence type="ECO:0000256" key="9">
    <source>
        <dbReference type="ARBA" id="ARBA00023134"/>
    </source>
</evidence>
<sequence>MSVPDRGDPLHRLGWDEAYDAALAPFLAGDPRVVPGRVTRVDRGGCELLTADGSVRAGFVDRPAADPTERVCTGDWAVLAPGGAAWELRALLPRRSAFLRSGSTKAARGQVLAANVDAALIAVSLADDFVVGRLERFVSLAWAAGTRPVVVLTKCDLASDVEHLLGDASAAAPGVRVLAVSARTGAGVAELSAALRGGSAALLGLSGAGKSTLANALTGLGGQRVQETRDSDGRGRHTTTARELLPLPGGGALIDTPGLRGVGLWDAAEGVGATFAEIEELAGRCRFGDCGHRTEPGCAVLGAIEAGVLASRRLDSYRKLLRENDRLAARADALLRAEQRKEWKRRAARGRWESDAKRGLTPGTGGRGGRRR</sequence>
<evidence type="ECO:0000256" key="1">
    <source>
        <dbReference type="ARBA" id="ARBA00022490"/>
    </source>
</evidence>
<dbReference type="InterPro" id="IPR027417">
    <property type="entry name" value="P-loop_NTPase"/>
</dbReference>
<keyword evidence="4 10" id="KW-0699">rRNA-binding</keyword>
<feature type="domain" description="EngC GTPase" evidence="12">
    <location>
        <begin position="114"/>
        <end position="260"/>
    </location>
</feature>
<feature type="binding site" evidence="10">
    <location>
        <position position="292"/>
    </location>
    <ligand>
        <name>Zn(2+)</name>
        <dbReference type="ChEBI" id="CHEBI:29105"/>
    </ligand>
</feature>
<feature type="binding site" evidence="10">
    <location>
        <position position="285"/>
    </location>
    <ligand>
        <name>Zn(2+)</name>
        <dbReference type="ChEBI" id="CHEBI:29105"/>
    </ligand>
</feature>
<evidence type="ECO:0000313" key="15">
    <source>
        <dbReference type="Proteomes" id="UP000746503"/>
    </source>
</evidence>
<protein>
    <recommendedName>
        <fullName evidence="10">Small ribosomal subunit biogenesis GTPase RsgA</fullName>
        <ecNumber evidence="10">3.6.1.-</ecNumber>
    </recommendedName>
</protein>
<dbReference type="PROSITE" id="PS50936">
    <property type="entry name" value="ENGC_GTPASE"/>
    <property type="match status" value="1"/>
</dbReference>
<evidence type="ECO:0000256" key="5">
    <source>
        <dbReference type="ARBA" id="ARBA00022741"/>
    </source>
</evidence>
<evidence type="ECO:0000313" key="14">
    <source>
        <dbReference type="EMBL" id="NJP65095.1"/>
    </source>
</evidence>
<keyword evidence="5 10" id="KW-0547">Nucleotide-binding</keyword>
<keyword evidence="1 10" id="KW-0963">Cytoplasm</keyword>
<dbReference type="InterPro" id="IPR004881">
    <property type="entry name" value="Ribosome_biogen_GTPase_RsgA"/>
</dbReference>
<dbReference type="EC" id="3.6.1.-" evidence="10"/>
<gene>
    <name evidence="10 14" type="primary">rsgA</name>
    <name evidence="14" type="ORF">HCJ92_02035</name>
</gene>
<evidence type="ECO:0000256" key="3">
    <source>
        <dbReference type="ARBA" id="ARBA00022723"/>
    </source>
</evidence>
<evidence type="ECO:0000256" key="4">
    <source>
        <dbReference type="ARBA" id="ARBA00022730"/>
    </source>
</evidence>
<feature type="compositionally biased region" description="Gly residues" evidence="11">
    <location>
        <begin position="362"/>
        <end position="372"/>
    </location>
</feature>
<evidence type="ECO:0000256" key="11">
    <source>
        <dbReference type="SAM" id="MobiDB-lite"/>
    </source>
</evidence>
<feature type="domain" description="CP-type G" evidence="13">
    <location>
        <begin position="104"/>
        <end position="262"/>
    </location>
</feature>
<keyword evidence="7 10" id="KW-0862">Zinc</keyword>
<dbReference type="Proteomes" id="UP000746503">
    <property type="component" value="Unassembled WGS sequence"/>
</dbReference>
<evidence type="ECO:0000259" key="12">
    <source>
        <dbReference type="PROSITE" id="PS50936"/>
    </source>
</evidence>
<dbReference type="RefSeq" id="WP_167931618.1">
    <property type="nucleotide sequence ID" value="NZ_JAAVJB010000007.1"/>
</dbReference>
<comment type="subcellular location">
    <subcellularLocation>
        <location evidence="10">Cytoplasm</location>
    </subcellularLocation>
</comment>
<evidence type="ECO:0000256" key="7">
    <source>
        <dbReference type="ARBA" id="ARBA00022833"/>
    </source>
</evidence>
<dbReference type="CDD" id="cd01854">
    <property type="entry name" value="YjeQ_EngC"/>
    <property type="match status" value="1"/>
</dbReference>
<dbReference type="Pfam" id="PF03193">
    <property type="entry name" value="RsgA_GTPase"/>
    <property type="match status" value="1"/>
</dbReference>
<dbReference type="InterPro" id="IPR030378">
    <property type="entry name" value="G_CP_dom"/>
</dbReference>
<keyword evidence="15" id="KW-1185">Reference proteome</keyword>
<evidence type="ECO:0000256" key="10">
    <source>
        <dbReference type="HAMAP-Rule" id="MF_01820"/>
    </source>
</evidence>
<feature type="binding site" evidence="10">
    <location>
        <position position="290"/>
    </location>
    <ligand>
        <name>Zn(2+)</name>
        <dbReference type="ChEBI" id="CHEBI:29105"/>
    </ligand>
</feature>
<keyword evidence="6 10" id="KW-0378">Hydrolase</keyword>
<dbReference type="NCBIfam" id="TIGR00157">
    <property type="entry name" value="ribosome small subunit-dependent GTPase A"/>
    <property type="match status" value="1"/>
</dbReference>
<keyword evidence="9 10" id="KW-0342">GTP-binding</keyword>
<evidence type="ECO:0000256" key="8">
    <source>
        <dbReference type="ARBA" id="ARBA00022884"/>
    </source>
</evidence>
<name>A0ABX1AFX1_9ACTN</name>
<dbReference type="PANTHER" id="PTHR32120:SF10">
    <property type="entry name" value="SMALL RIBOSOMAL SUBUNIT BIOGENESIS GTPASE RSGA"/>
    <property type="match status" value="1"/>
</dbReference>
<dbReference type="SUPFAM" id="SSF52540">
    <property type="entry name" value="P-loop containing nucleoside triphosphate hydrolases"/>
    <property type="match status" value="1"/>
</dbReference>
<comment type="similarity">
    <text evidence="10">Belongs to the TRAFAC class YlqF/YawG GTPase family. RsgA subfamily.</text>
</comment>
<dbReference type="Gene3D" id="3.40.50.300">
    <property type="entry name" value="P-loop containing nucleotide triphosphate hydrolases"/>
    <property type="match status" value="1"/>
</dbReference>
<dbReference type="Gene3D" id="1.10.40.50">
    <property type="entry name" value="Probable gtpase engc, domain 3"/>
    <property type="match status" value="1"/>
</dbReference>
<dbReference type="PROSITE" id="PS51721">
    <property type="entry name" value="G_CP"/>
    <property type="match status" value="1"/>
</dbReference>
<evidence type="ECO:0000259" key="13">
    <source>
        <dbReference type="PROSITE" id="PS51721"/>
    </source>
</evidence>
<feature type="binding site" evidence="10">
    <location>
        <position position="298"/>
    </location>
    <ligand>
        <name>Zn(2+)</name>
        <dbReference type="ChEBI" id="CHEBI:29105"/>
    </ligand>
</feature>
<dbReference type="PANTHER" id="PTHR32120">
    <property type="entry name" value="SMALL RIBOSOMAL SUBUNIT BIOGENESIS GTPASE RSGA"/>
    <property type="match status" value="1"/>
</dbReference>
<comment type="cofactor">
    <cofactor evidence="10">
        <name>Zn(2+)</name>
        <dbReference type="ChEBI" id="CHEBI:29105"/>
    </cofactor>
    <text evidence="10">Binds 1 zinc ion per subunit.</text>
</comment>
<keyword evidence="8 10" id="KW-0694">RNA-binding</keyword>
<accession>A0ABX1AFX1</accession>
<proteinExistence type="inferred from homology"/>